<proteinExistence type="predicted"/>
<dbReference type="AlphaFoldDB" id="A0A819P1W9"/>
<sequence length="521" mass="59859">MAFNVNSNLLLGAGHYQANPRCQKVLTDHLVHSIENMSSTARRTLSAQSLQTTSSQETSCATPTPTTSTPHPHFPEFSTPQVSTMKTPPLSPIPSSTQIPSSTSKSLTHNTSLRRIDNICSRRASTQKARACSDSVHFPTNKFSNEYAISSETKEVTLENQLIKKQPIEIRVRCIFSRVGEIDTLNERYTAEFFFEASWYDESQKIGTKYDPQMGHFNPQLVVLNHLGDSLKHEKWYSITKTTGDDTVEITEHHKIRGVFWERMELNHFPYDVQELSLSITTPLTTDDIYFMQNKEKLSGVNRIVFSDEQSWHLYEHVEFTYEQHCEEYSLNQNQVHPVVVCTCHVGRKCGYYIWNAYFLIFLITSAALCTFAIPPSNTQGRLQITCTLLLTSVTFRWVVNKSLPPISYLTALDVYAISSIVALCIINVFHGVISYFYYTQIYLASSQPSLTPQAINVSLYPEYSLCRLDRYAFFIFCSSFFLYQVLILLCTLWVPYRRRLEMSRKDEEIRTEIMHKTTLD</sequence>
<dbReference type="SUPFAM" id="SSF90112">
    <property type="entry name" value="Neurotransmitter-gated ion-channel transmembrane pore"/>
    <property type="match status" value="1"/>
</dbReference>
<dbReference type="Proteomes" id="UP000663842">
    <property type="component" value="Unassembled WGS sequence"/>
</dbReference>
<dbReference type="InterPro" id="IPR038050">
    <property type="entry name" value="Neuro_actylchol_rec"/>
</dbReference>
<dbReference type="GO" id="GO:0004888">
    <property type="term" value="F:transmembrane signaling receptor activity"/>
    <property type="evidence" value="ECO:0007669"/>
    <property type="project" value="InterPro"/>
</dbReference>
<keyword evidence="3" id="KW-0472">Membrane</keyword>
<dbReference type="InterPro" id="IPR036719">
    <property type="entry name" value="Neuro-gated_channel_TM_sf"/>
</dbReference>
<evidence type="ECO:0000256" key="2">
    <source>
        <dbReference type="SAM" id="MobiDB-lite"/>
    </source>
</evidence>
<evidence type="ECO:0000313" key="4">
    <source>
        <dbReference type="EMBL" id="CAF4006211.1"/>
    </source>
</evidence>
<feature type="transmembrane region" description="Helical" evidence="3">
    <location>
        <begin position="472"/>
        <end position="497"/>
    </location>
</feature>
<organism evidence="4 5">
    <name type="scientific">Rotaria magnacalcarata</name>
    <dbReference type="NCBI Taxonomy" id="392030"/>
    <lineage>
        <taxon>Eukaryota</taxon>
        <taxon>Metazoa</taxon>
        <taxon>Spiralia</taxon>
        <taxon>Gnathifera</taxon>
        <taxon>Rotifera</taxon>
        <taxon>Eurotatoria</taxon>
        <taxon>Bdelloidea</taxon>
        <taxon>Philodinida</taxon>
        <taxon>Philodinidae</taxon>
        <taxon>Rotaria</taxon>
    </lineage>
</organism>
<evidence type="ECO:0000313" key="5">
    <source>
        <dbReference type="Proteomes" id="UP000663842"/>
    </source>
</evidence>
<dbReference type="Gene3D" id="2.70.170.10">
    <property type="entry name" value="Neurotransmitter-gated ion-channel ligand-binding domain"/>
    <property type="match status" value="1"/>
</dbReference>
<gene>
    <name evidence="4" type="ORF">UXM345_LOCUS16481</name>
</gene>
<dbReference type="EMBL" id="CAJOBF010002051">
    <property type="protein sequence ID" value="CAF4006211.1"/>
    <property type="molecule type" value="Genomic_DNA"/>
</dbReference>
<dbReference type="InterPro" id="IPR006201">
    <property type="entry name" value="Neur_channel"/>
</dbReference>
<feature type="transmembrane region" description="Helical" evidence="3">
    <location>
        <begin position="381"/>
        <end position="400"/>
    </location>
</feature>
<keyword evidence="3" id="KW-0812">Transmembrane</keyword>
<reference evidence="4" key="1">
    <citation type="submission" date="2021-02" db="EMBL/GenBank/DDBJ databases">
        <authorList>
            <person name="Nowell W R."/>
        </authorList>
    </citation>
    <scope>NUCLEOTIDE SEQUENCE</scope>
</reference>
<comment type="caution">
    <text evidence="4">The sequence shown here is derived from an EMBL/GenBank/DDBJ whole genome shotgun (WGS) entry which is preliminary data.</text>
</comment>
<evidence type="ECO:0000256" key="3">
    <source>
        <dbReference type="SAM" id="Phobius"/>
    </source>
</evidence>
<keyword evidence="3" id="KW-1133">Transmembrane helix</keyword>
<name>A0A819P1W9_9BILA</name>
<evidence type="ECO:0000256" key="1">
    <source>
        <dbReference type="ARBA" id="ARBA00004141"/>
    </source>
</evidence>
<dbReference type="Gene3D" id="1.20.58.390">
    <property type="entry name" value="Neurotransmitter-gated ion-channel transmembrane domain"/>
    <property type="match status" value="1"/>
</dbReference>
<dbReference type="GO" id="GO:0005230">
    <property type="term" value="F:extracellular ligand-gated monoatomic ion channel activity"/>
    <property type="evidence" value="ECO:0007669"/>
    <property type="project" value="InterPro"/>
</dbReference>
<protein>
    <submittedName>
        <fullName evidence="4">Uncharacterized protein</fullName>
    </submittedName>
</protein>
<dbReference type="PANTHER" id="PTHR18945">
    <property type="entry name" value="NEUROTRANSMITTER GATED ION CHANNEL"/>
    <property type="match status" value="1"/>
</dbReference>
<accession>A0A819P1W9</accession>
<feature type="compositionally biased region" description="Low complexity" evidence="2">
    <location>
        <begin position="44"/>
        <end position="71"/>
    </location>
</feature>
<feature type="transmembrane region" description="Helical" evidence="3">
    <location>
        <begin position="357"/>
        <end position="375"/>
    </location>
</feature>
<dbReference type="InterPro" id="IPR036734">
    <property type="entry name" value="Neur_chan_lig-bd_sf"/>
</dbReference>
<feature type="transmembrane region" description="Helical" evidence="3">
    <location>
        <begin position="412"/>
        <end position="439"/>
    </location>
</feature>
<dbReference type="GO" id="GO:0016020">
    <property type="term" value="C:membrane"/>
    <property type="evidence" value="ECO:0007669"/>
    <property type="project" value="UniProtKB-SubCell"/>
</dbReference>
<feature type="compositionally biased region" description="Low complexity" evidence="2">
    <location>
        <begin position="93"/>
        <end position="107"/>
    </location>
</feature>
<dbReference type="SUPFAM" id="SSF63712">
    <property type="entry name" value="Nicotinic receptor ligand binding domain-like"/>
    <property type="match status" value="1"/>
</dbReference>
<comment type="subcellular location">
    <subcellularLocation>
        <location evidence="1">Membrane</location>
        <topology evidence="1">Multi-pass membrane protein</topology>
    </subcellularLocation>
</comment>
<feature type="region of interest" description="Disordered" evidence="2">
    <location>
        <begin position="41"/>
        <end position="110"/>
    </location>
</feature>